<gene>
    <name evidence="2" type="ORF">EYF80_004700</name>
</gene>
<name>A0A4Z2J4D2_9TELE</name>
<organism evidence="2 3">
    <name type="scientific">Liparis tanakae</name>
    <name type="common">Tanaka's snailfish</name>
    <dbReference type="NCBI Taxonomy" id="230148"/>
    <lineage>
        <taxon>Eukaryota</taxon>
        <taxon>Metazoa</taxon>
        <taxon>Chordata</taxon>
        <taxon>Craniata</taxon>
        <taxon>Vertebrata</taxon>
        <taxon>Euteleostomi</taxon>
        <taxon>Actinopterygii</taxon>
        <taxon>Neopterygii</taxon>
        <taxon>Teleostei</taxon>
        <taxon>Neoteleostei</taxon>
        <taxon>Acanthomorphata</taxon>
        <taxon>Eupercaria</taxon>
        <taxon>Perciformes</taxon>
        <taxon>Cottioidei</taxon>
        <taxon>Cottales</taxon>
        <taxon>Liparidae</taxon>
        <taxon>Liparis</taxon>
    </lineage>
</organism>
<protein>
    <submittedName>
        <fullName evidence="2">Uncharacterized protein</fullName>
    </submittedName>
</protein>
<dbReference type="Proteomes" id="UP000314294">
    <property type="component" value="Unassembled WGS sequence"/>
</dbReference>
<evidence type="ECO:0000313" key="2">
    <source>
        <dbReference type="EMBL" id="TNN85046.1"/>
    </source>
</evidence>
<feature type="region of interest" description="Disordered" evidence="1">
    <location>
        <begin position="58"/>
        <end position="99"/>
    </location>
</feature>
<comment type="caution">
    <text evidence="2">The sequence shown here is derived from an EMBL/GenBank/DDBJ whole genome shotgun (WGS) entry which is preliminary data.</text>
</comment>
<dbReference type="EMBL" id="SRLO01000023">
    <property type="protein sequence ID" value="TNN85046.1"/>
    <property type="molecule type" value="Genomic_DNA"/>
</dbReference>
<sequence>MDKLEGAQPSFTFSLLTSRHLDQLSHSYRSASSSSCTPTLPPTLPPLSVAWPLRANAKRPHVGPQHVIQEAQAGAEGQITSPNRQMKQGPDVGLCPEETSAPSAAGCVMSIRVDVTFSAGTSAKTPKGKTWIIIMK</sequence>
<dbReference type="AlphaFoldDB" id="A0A4Z2J4D2"/>
<evidence type="ECO:0000256" key="1">
    <source>
        <dbReference type="SAM" id="MobiDB-lite"/>
    </source>
</evidence>
<evidence type="ECO:0000313" key="3">
    <source>
        <dbReference type="Proteomes" id="UP000314294"/>
    </source>
</evidence>
<reference evidence="2 3" key="1">
    <citation type="submission" date="2019-03" db="EMBL/GenBank/DDBJ databases">
        <title>First draft genome of Liparis tanakae, snailfish: a comprehensive survey of snailfish specific genes.</title>
        <authorList>
            <person name="Kim W."/>
            <person name="Song I."/>
            <person name="Jeong J.-H."/>
            <person name="Kim D."/>
            <person name="Kim S."/>
            <person name="Ryu S."/>
            <person name="Song J.Y."/>
            <person name="Lee S.K."/>
        </authorList>
    </citation>
    <scope>NUCLEOTIDE SEQUENCE [LARGE SCALE GENOMIC DNA]</scope>
    <source>
        <tissue evidence="2">Muscle</tissue>
    </source>
</reference>
<proteinExistence type="predicted"/>
<accession>A0A4Z2J4D2</accession>
<keyword evidence="3" id="KW-1185">Reference proteome</keyword>